<dbReference type="InterPro" id="IPR029045">
    <property type="entry name" value="ClpP/crotonase-like_dom_sf"/>
</dbReference>
<dbReference type="PANTHER" id="PTHR11261">
    <property type="entry name" value="INTERPHOTORECEPTOR RETINOID-BINDING PROTEIN"/>
    <property type="match status" value="1"/>
</dbReference>
<dbReference type="AlphaFoldDB" id="A0AAU7U6L3"/>
<dbReference type="InterPro" id="IPR005151">
    <property type="entry name" value="Tail-specific_protease"/>
</dbReference>
<dbReference type="Gene3D" id="3.30.750.44">
    <property type="match status" value="1"/>
</dbReference>
<dbReference type="SUPFAM" id="SSF52096">
    <property type="entry name" value="ClpP/crotonase"/>
    <property type="match status" value="1"/>
</dbReference>
<sequence>MTFNTPEWHPDHREDIVMAAADALETGYVYPDRGAALARHLRAWWREAVDVPTSPGPFAEAVTAAMRVHTPDKHLRLILAGTPSRDEAAASAHGVRRVEVLNRNVGLLELHHFDAPDEAGPALAAAMQLMAPTRALVLDFRAHRGGHSDTEGLFAGFFCAEPALITTFFERGDPVGRQMWSAAFVPAPRYLERPVIVLTSAVTGSGAESTAHFLQSSGRATLVGETTAGAAHPGRFVAVHPLLHLFVASGRPESGVTGTNWEGVGVVPDHPVPASDALNAALALLG</sequence>
<dbReference type="KEGG" id="dsc:ABOD76_04750"/>
<reference evidence="2" key="1">
    <citation type="submission" date="2024-06" db="EMBL/GenBank/DDBJ databases">
        <title>Draft Genome Sequence of Deinococcus sonorensis Type Strain KR-87, a Biofilm Producing Representative of the Genus Deinococcus.</title>
        <authorList>
            <person name="Boren L.S."/>
            <person name="Grosso R.A."/>
            <person name="Hugenberg-Cox A.N."/>
            <person name="Hill J.T.E."/>
            <person name="Albert C.M."/>
            <person name="Tuohy J.M."/>
        </authorList>
    </citation>
    <scope>NUCLEOTIDE SEQUENCE</scope>
    <source>
        <strain evidence="2">KR-87</strain>
        <plasmid evidence="2">pDson03</plasmid>
    </source>
</reference>
<dbReference type="SMART" id="SM00245">
    <property type="entry name" value="TSPc"/>
    <property type="match status" value="1"/>
</dbReference>
<dbReference type="Pfam" id="PF03572">
    <property type="entry name" value="Peptidase_S41"/>
    <property type="match status" value="1"/>
</dbReference>
<gene>
    <name evidence="2" type="ORF">ABOD76_04750</name>
</gene>
<protein>
    <submittedName>
        <fullName evidence="2">S41 family peptidase</fullName>
    </submittedName>
</protein>
<dbReference type="EMBL" id="CP158298">
    <property type="protein sequence ID" value="XBV84005.1"/>
    <property type="molecule type" value="Genomic_DNA"/>
</dbReference>
<dbReference type="PANTHER" id="PTHR11261:SF3">
    <property type="entry name" value="RETINOL-BINDING PROTEIN 3"/>
    <property type="match status" value="1"/>
</dbReference>
<feature type="domain" description="Tail specific protease" evidence="1">
    <location>
        <begin position="74"/>
        <end position="273"/>
    </location>
</feature>
<dbReference type="GO" id="GO:0008236">
    <property type="term" value="F:serine-type peptidase activity"/>
    <property type="evidence" value="ECO:0007669"/>
    <property type="project" value="InterPro"/>
</dbReference>
<dbReference type="CDD" id="cd07563">
    <property type="entry name" value="Peptidase_S41_IRBP"/>
    <property type="match status" value="1"/>
</dbReference>
<keyword evidence="2" id="KW-0614">Plasmid</keyword>
<accession>A0AAU7U6L3</accession>
<organism evidence="2">
    <name type="scientific">Deinococcus sonorensis KR-87</name>
    <dbReference type="NCBI Taxonomy" id="694439"/>
    <lineage>
        <taxon>Bacteria</taxon>
        <taxon>Thermotogati</taxon>
        <taxon>Deinococcota</taxon>
        <taxon>Deinococci</taxon>
        <taxon>Deinococcales</taxon>
        <taxon>Deinococcaceae</taxon>
        <taxon>Deinococcus</taxon>
    </lineage>
</organism>
<dbReference type="Gene3D" id="3.90.226.10">
    <property type="entry name" value="2-enoyl-CoA Hydratase, Chain A, domain 1"/>
    <property type="match status" value="1"/>
</dbReference>
<evidence type="ECO:0000313" key="2">
    <source>
        <dbReference type="EMBL" id="XBV84005.1"/>
    </source>
</evidence>
<evidence type="ECO:0000259" key="1">
    <source>
        <dbReference type="SMART" id="SM00245"/>
    </source>
</evidence>
<proteinExistence type="predicted"/>
<name>A0AAU7U6L3_9DEIO</name>
<geneLocation type="plasmid" evidence="2">
    <name>pDson03</name>
</geneLocation>
<dbReference type="GO" id="GO:0006508">
    <property type="term" value="P:proteolysis"/>
    <property type="evidence" value="ECO:0007669"/>
    <property type="project" value="InterPro"/>
</dbReference>
<dbReference type="RefSeq" id="WP_350241944.1">
    <property type="nucleotide sequence ID" value="NZ_CP158298.1"/>
</dbReference>